<dbReference type="GO" id="GO:0061599">
    <property type="term" value="F:molybdopterin molybdotransferase activity"/>
    <property type="evidence" value="ECO:0007669"/>
    <property type="project" value="UniProtKB-UniRule"/>
</dbReference>
<organism evidence="3 4">
    <name type="scientific">Paenibacillus lutrae</name>
    <dbReference type="NCBI Taxonomy" id="2078573"/>
    <lineage>
        <taxon>Bacteria</taxon>
        <taxon>Bacillati</taxon>
        <taxon>Bacillota</taxon>
        <taxon>Bacilli</taxon>
        <taxon>Bacillales</taxon>
        <taxon>Paenibacillaceae</taxon>
        <taxon>Paenibacillus</taxon>
    </lineage>
</organism>
<keyword evidence="1" id="KW-0501">Molybdenum cofactor biosynthesis</keyword>
<dbReference type="InterPro" id="IPR038987">
    <property type="entry name" value="MoeA-like"/>
</dbReference>
<evidence type="ECO:0000256" key="1">
    <source>
        <dbReference type="RuleBase" id="RU365090"/>
    </source>
</evidence>
<dbReference type="InterPro" id="IPR001453">
    <property type="entry name" value="MoaB/Mog_dom"/>
</dbReference>
<sequence>MKAEPMLREVKVEEAVGLVLAHDLTQIIPGKFKGRLFRKGHSIKESDIPALLSIGKEHIYVLELAGGYMHEDEAALRLAHAVCGANVQQTEPHEGKVTLKAAIHGLAKIDRTFVHAVNEIDQLVLSTIRSDTVVRPGQPLAGTRVIPLVIGEEPVARAEGLAAAHKELAAAQDKLRMSPGAAERDHTTAGAGLIAVKPLRSLRVGLITTGSEVFKGRIEDRFGPIVRAKVEALGSQVIDQRFTPDDMDAIGDEIRRFLGLGADLILVTGGMSVDPDDRTPGAIRRAGARIVSYGTPMLPGSMLMMAYIGNVPVMGLPGCVMHDPYTSFDVLLPRICAGETIVREDITALGYGGLHGC</sequence>
<comment type="pathway">
    <text evidence="1">Cofactor biosynthesis; molybdopterin biosynthesis.</text>
</comment>
<evidence type="ECO:0000259" key="2">
    <source>
        <dbReference type="SMART" id="SM00852"/>
    </source>
</evidence>
<dbReference type="Pfam" id="PF00994">
    <property type="entry name" value="MoCF_biosynth"/>
    <property type="match status" value="1"/>
</dbReference>
<name>A0A7X3FKT2_9BACL</name>
<accession>A0A7X3FKT2</accession>
<feature type="domain" description="MoaB/Mog" evidence="2">
    <location>
        <begin position="205"/>
        <end position="337"/>
    </location>
</feature>
<dbReference type="CDD" id="cd03522">
    <property type="entry name" value="MoeA_like"/>
    <property type="match status" value="1"/>
</dbReference>
<dbReference type="Gene3D" id="3.40.980.10">
    <property type="entry name" value="MoaB/Mog-like domain"/>
    <property type="match status" value="1"/>
</dbReference>
<comment type="cofactor">
    <cofactor evidence="1">
        <name>Mg(2+)</name>
        <dbReference type="ChEBI" id="CHEBI:18420"/>
    </cofactor>
</comment>
<keyword evidence="1" id="KW-0460">Magnesium</keyword>
<evidence type="ECO:0000313" key="3">
    <source>
        <dbReference type="EMBL" id="MVP01443.1"/>
    </source>
</evidence>
<gene>
    <name evidence="3" type="ORF">EDM21_18255</name>
</gene>
<dbReference type="UniPathway" id="UPA00344"/>
<keyword evidence="1" id="KW-0808">Transferase</keyword>
<dbReference type="GO" id="GO:0006777">
    <property type="term" value="P:Mo-molybdopterin cofactor biosynthetic process"/>
    <property type="evidence" value="ECO:0007669"/>
    <property type="project" value="UniProtKB-UniRule"/>
</dbReference>
<keyword evidence="1" id="KW-0479">Metal-binding</keyword>
<dbReference type="PANTHER" id="PTHR10192">
    <property type="entry name" value="MOLYBDOPTERIN BIOSYNTHESIS PROTEIN"/>
    <property type="match status" value="1"/>
</dbReference>
<dbReference type="InterPro" id="IPR036425">
    <property type="entry name" value="MoaB/Mog-like_dom_sf"/>
</dbReference>
<keyword evidence="4" id="KW-1185">Reference proteome</keyword>
<dbReference type="SMART" id="SM00852">
    <property type="entry name" value="MoCF_biosynth"/>
    <property type="match status" value="1"/>
</dbReference>
<dbReference type="RefSeq" id="WP_157337926.1">
    <property type="nucleotide sequence ID" value="NZ_RHLK01000012.1"/>
</dbReference>
<dbReference type="EMBL" id="RHLK01000012">
    <property type="protein sequence ID" value="MVP01443.1"/>
    <property type="molecule type" value="Genomic_DNA"/>
</dbReference>
<comment type="catalytic activity">
    <reaction evidence="1">
        <text>adenylyl-molybdopterin + molybdate = Mo-molybdopterin + AMP + H(+)</text>
        <dbReference type="Rhea" id="RHEA:35047"/>
        <dbReference type="ChEBI" id="CHEBI:15378"/>
        <dbReference type="ChEBI" id="CHEBI:36264"/>
        <dbReference type="ChEBI" id="CHEBI:62727"/>
        <dbReference type="ChEBI" id="CHEBI:71302"/>
        <dbReference type="ChEBI" id="CHEBI:456215"/>
    </reaction>
</comment>
<dbReference type="AlphaFoldDB" id="A0A7X3FKT2"/>
<comment type="similarity">
    <text evidence="1">Belongs to the MoeA family.</text>
</comment>
<reference evidence="3 4" key="1">
    <citation type="journal article" date="2019" name="Microorganisms">
        <title>Paenibacillus lutrae sp. nov., A Chitinolytic Species Isolated from A River Otter in Castril Natural Park, Granada, Spain.</title>
        <authorList>
            <person name="Rodriguez M."/>
            <person name="Reina J.C."/>
            <person name="Bejar V."/>
            <person name="Llamas I."/>
        </authorList>
    </citation>
    <scope>NUCLEOTIDE SEQUENCE [LARGE SCALE GENOMIC DNA]</scope>
    <source>
        <strain evidence="3 4">N10</strain>
    </source>
</reference>
<dbReference type="EC" id="2.10.1.1" evidence="1"/>
<dbReference type="Proteomes" id="UP000490800">
    <property type="component" value="Unassembled WGS sequence"/>
</dbReference>
<dbReference type="SUPFAM" id="SSF53218">
    <property type="entry name" value="Molybdenum cofactor biosynthesis proteins"/>
    <property type="match status" value="1"/>
</dbReference>
<evidence type="ECO:0000313" key="4">
    <source>
        <dbReference type="Proteomes" id="UP000490800"/>
    </source>
</evidence>
<comment type="function">
    <text evidence="1">Catalyzes the insertion of molybdate into adenylated molybdopterin with the concomitant release of AMP.</text>
</comment>
<dbReference type="GO" id="GO:0005829">
    <property type="term" value="C:cytosol"/>
    <property type="evidence" value="ECO:0007669"/>
    <property type="project" value="TreeGrafter"/>
</dbReference>
<dbReference type="PANTHER" id="PTHR10192:SF28">
    <property type="entry name" value="MOLYBDOPTERIN MOLYBDENUMTRANSFERASE"/>
    <property type="match status" value="1"/>
</dbReference>
<comment type="caution">
    <text evidence="3">The sequence shown here is derived from an EMBL/GenBank/DDBJ whole genome shotgun (WGS) entry which is preliminary data.</text>
</comment>
<keyword evidence="1" id="KW-0500">Molybdenum</keyword>
<dbReference type="OrthoDB" id="9767940at2"/>
<protein>
    <recommendedName>
        <fullName evidence="1">Molybdopterin molybdenumtransferase</fullName>
        <ecNumber evidence="1">2.10.1.1</ecNumber>
    </recommendedName>
</protein>
<dbReference type="GO" id="GO:0046872">
    <property type="term" value="F:metal ion binding"/>
    <property type="evidence" value="ECO:0007669"/>
    <property type="project" value="UniProtKB-UniRule"/>
</dbReference>
<proteinExistence type="inferred from homology"/>